<comment type="caution">
    <text evidence="1">The sequence shown here is derived from an EMBL/GenBank/DDBJ whole genome shotgun (WGS) entry which is preliminary data.</text>
</comment>
<dbReference type="Gene3D" id="3.30.530.20">
    <property type="match status" value="1"/>
</dbReference>
<proteinExistence type="predicted"/>
<dbReference type="AlphaFoldDB" id="A0A426U3L1"/>
<dbReference type="Proteomes" id="UP000280307">
    <property type="component" value="Unassembled WGS sequence"/>
</dbReference>
<evidence type="ECO:0000313" key="1">
    <source>
        <dbReference type="EMBL" id="RRR74396.1"/>
    </source>
</evidence>
<dbReference type="SUPFAM" id="SSF55961">
    <property type="entry name" value="Bet v1-like"/>
    <property type="match status" value="1"/>
</dbReference>
<protein>
    <submittedName>
        <fullName evidence="1">Cyclase</fullName>
    </submittedName>
</protein>
<dbReference type="InterPro" id="IPR023393">
    <property type="entry name" value="START-like_dom_sf"/>
</dbReference>
<gene>
    <name evidence="1" type="ORF">EI684_07170</name>
</gene>
<sequence>MIKAIRRAFIQQTTPQAIFTALSDPQSIVEFLPRMKRAELLERDDELRKARLVTYMGVGGLFGTIRCEGDLSWEENREIHFLVRTPLPVETHWLLTPEGDGVNIEAMMGLNLEPMLGPMAAFVPERQVSDLLAGELESALSSLTKRMGEIGAEQRERAVAL</sequence>
<reference evidence="1 2" key="1">
    <citation type="submission" date="2018-12" db="EMBL/GenBank/DDBJ databases">
        <title>Genome Sequence of Candidatus Viridilinea halotolerans isolated from saline sulfide-rich spring.</title>
        <authorList>
            <person name="Grouzdev D.S."/>
            <person name="Burganskaya E.I."/>
            <person name="Krutkina M.S."/>
            <person name="Sukhacheva M.V."/>
            <person name="Gorlenko V.M."/>
        </authorList>
    </citation>
    <scope>NUCLEOTIDE SEQUENCE [LARGE SCALE GENOMIC DNA]</scope>
    <source>
        <strain evidence="1">Chok-6</strain>
    </source>
</reference>
<evidence type="ECO:0000313" key="2">
    <source>
        <dbReference type="Proteomes" id="UP000280307"/>
    </source>
</evidence>
<accession>A0A426U3L1</accession>
<name>A0A426U3L1_9CHLR</name>
<dbReference type="EMBL" id="RSAS01000277">
    <property type="protein sequence ID" value="RRR74396.1"/>
    <property type="molecule type" value="Genomic_DNA"/>
</dbReference>
<organism evidence="1 2">
    <name type="scientific">Candidatus Viridilinea halotolerans</name>
    <dbReference type="NCBI Taxonomy" id="2491704"/>
    <lineage>
        <taxon>Bacteria</taxon>
        <taxon>Bacillati</taxon>
        <taxon>Chloroflexota</taxon>
        <taxon>Chloroflexia</taxon>
        <taxon>Chloroflexales</taxon>
        <taxon>Chloroflexineae</taxon>
        <taxon>Oscillochloridaceae</taxon>
        <taxon>Candidatus Viridilinea</taxon>
    </lineage>
</organism>